<comment type="caution">
    <text evidence="3">The sequence shown here is derived from an EMBL/GenBank/DDBJ whole genome shotgun (WGS) entry which is preliminary data.</text>
</comment>
<protein>
    <recommendedName>
        <fullName evidence="2">2EXR domain-containing protein</fullName>
    </recommendedName>
</protein>
<feature type="region of interest" description="Disordered" evidence="1">
    <location>
        <begin position="159"/>
        <end position="187"/>
    </location>
</feature>
<evidence type="ECO:0000256" key="1">
    <source>
        <dbReference type="SAM" id="MobiDB-lite"/>
    </source>
</evidence>
<feature type="domain" description="2EXR" evidence="2">
    <location>
        <begin position="6"/>
        <end position="110"/>
    </location>
</feature>
<evidence type="ECO:0000259" key="2">
    <source>
        <dbReference type="Pfam" id="PF20150"/>
    </source>
</evidence>
<dbReference type="Pfam" id="PF20150">
    <property type="entry name" value="2EXR"/>
    <property type="match status" value="1"/>
</dbReference>
<organism evidence="3 4">
    <name type="scientific">Parachaetomium inaequale</name>
    <dbReference type="NCBI Taxonomy" id="2588326"/>
    <lineage>
        <taxon>Eukaryota</taxon>
        <taxon>Fungi</taxon>
        <taxon>Dikarya</taxon>
        <taxon>Ascomycota</taxon>
        <taxon>Pezizomycotina</taxon>
        <taxon>Sordariomycetes</taxon>
        <taxon>Sordariomycetidae</taxon>
        <taxon>Sordariales</taxon>
        <taxon>Chaetomiaceae</taxon>
        <taxon>Parachaetomium</taxon>
    </lineage>
</organism>
<reference evidence="4" key="1">
    <citation type="journal article" date="2023" name="Mol. Phylogenet. Evol.">
        <title>Genome-scale phylogeny and comparative genomics of the fungal order Sordariales.</title>
        <authorList>
            <person name="Hensen N."/>
            <person name="Bonometti L."/>
            <person name="Westerberg I."/>
            <person name="Brannstrom I.O."/>
            <person name="Guillou S."/>
            <person name="Cros-Aarteil S."/>
            <person name="Calhoun S."/>
            <person name="Haridas S."/>
            <person name="Kuo A."/>
            <person name="Mondo S."/>
            <person name="Pangilinan J."/>
            <person name="Riley R."/>
            <person name="LaButti K."/>
            <person name="Andreopoulos B."/>
            <person name="Lipzen A."/>
            <person name="Chen C."/>
            <person name="Yan M."/>
            <person name="Daum C."/>
            <person name="Ng V."/>
            <person name="Clum A."/>
            <person name="Steindorff A."/>
            <person name="Ohm R.A."/>
            <person name="Martin F."/>
            <person name="Silar P."/>
            <person name="Natvig D.O."/>
            <person name="Lalanne C."/>
            <person name="Gautier V."/>
            <person name="Ament-Velasquez S.L."/>
            <person name="Kruys A."/>
            <person name="Hutchinson M.I."/>
            <person name="Powell A.J."/>
            <person name="Barry K."/>
            <person name="Miller A.N."/>
            <person name="Grigoriev I.V."/>
            <person name="Debuchy R."/>
            <person name="Gladieux P."/>
            <person name="Hiltunen Thoren M."/>
            <person name="Johannesson H."/>
        </authorList>
    </citation>
    <scope>NUCLEOTIDE SEQUENCE [LARGE SCALE GENOMIC DNA]</scope>
    <source>
        <strain evidence="4">CBS 284.82</strain>
    </source>
</reference>
<dbReference type="InterPro" id="IPR045518">
    <property type="entry name" value="2EXR"/>
</dbReference>
<keyword evidence="4" id="KW-1185">Reference proteome</keyword>
<dbReference type="PANTHER" id="PTHR35910:SF6">
    <property type="entry name" value="2EXR DOMAIN-CONTAINING PROTEIN"/>
    <property type="match status" value="1"/>
</dbReference>
<accession>A0AAN6SS55</accession>
<dbReference type="PANTHER" id="PTHR35910">
    <property type="entry name" value="2EXR DOMAIN-CONTAINING PROTEIN"/>
    <property type="match status" value="1"/>
</dbReference>
<evidence type="ECO:0000313" key="3">
    <source>
        <dbReference type="EMBL" id="KAK4040131.1"/>
    </source>
</evidence>
<proteinExistence type="predicted"/>
<dbReference type="AlphaFoldDB" id="A0AAN6SS55"/>
<sequence length="310" mass="35473">MSDQTFHLFPRLPPEIRALIWELCLPHRIIPLSKLVIAHRHRADPPGDRRGNNNMDTAKFLKRYLVPACLIAQVSRESRAVATLCRQPADKLGLPWFGRGHWVDPRTDTILLDCDVFGRYRALWHQLRRKLFGRGPPGSRQVQVALSREMAGWYETWSKAEQPPQGAEEGDDDGSSDGGNLEDPVPGMQQSTWAVVMERISLFVREGEARTVMFGRLGEDRWELVDMEVCGEGIPERLAEIRSKYPCRTRSAQQTVDEARNHWRRDHDNIIAMSRDVGFEGSEKEWRRDGGGPYPAVKVSFFQFEARRGA</sequence>
<name>A0AAN6SS55_9PEZI</name>
<gene>
    <name evidence="3" type="ORF">C8A01DRAFT_46527</name>
</gene>
<evidence type="ECO:0000313" key="4">
    <source>
        <dbReference type="Proteomes" id="UP001303115"/>
    </source>
</evidence>
<dbReference type="EMBL" id="MU854384">
    <property type="protein sequence ID" value="KAK4040131.1"/>
    <property type="molecule type" value="Genomic_DNA"/>
</dbReference>
<dbReference type="Proteomes" id="UP001303115">
    <property type="component" value="Unassembled WGS sequence"/>
</dbReference>